<name>C1N1U0_MICPC</name>
<accession>C1N1U0</accession>
<protein>
    <submittedName>
        <fullName evidence="2">Predicted protein</fullName>
    </submittedName>
</protein>
<evidence type="ECO:0000313" key="3">
    <source>
        <dbReference type="Proteomes" id="UP000001876"/>
    </source>
</evidence>
<organism evidence="3">
    <name type="scientific">Micromonas pusilla (strain CCMP1545)</name>
    <name type="common">Picoplanktonic green alga</name>
    <dbReference type="NCBI Taxonomy" id="564608"/>
    <lineage>
        <taxon>Eukaryota</taxon>
        <taxon>Viridiplantae</taxon>
        <taxon>Chlorophyta</taxon>
        <taxon>Mamiellophyceae</taxon>
        <taxon>Mamiellales</taxon>
        <taxon>Mamiellaceae</taxon>
        <taxon>Micromonas</taxon>
    </lineage>
</organism>
<feature type="region of interest" description="Disordered" evidence="1">
    <location>
        <begin position="352"/>
        <end position="373"/>
    </location>
</feature>
<feature type="compositionally biased region" description="Basic and acidic residues" evidence="1">
    <location>
        <begin position="285"/>
        <end position="295"/>
    </location>
</feature>
<evidence type="ECO:0000256" key="1">
    <source>
        <dbReference type="SAM" id="MobiDB-lite"/>
    </source>
</evidence>
<feature type="compositionally biased region" description="Basic residues" evidence="1">
    <location>
        <begin position="296"/>
        <end position="305"/>
    </location>
</feature>
<feature type="region of interest" description="Disordered" evidence="1">
    <location>
        <begin position="174"/>
        <end position="334"/>
    </location>
</feature>
<sequence length="448" mass="49432">MIIEETSPSPSPSPSVNEAATTLTRMEHDAPPAPVSKSPSPERRPVAEQRDEGLFKRAAEWASKQEDRDAAVRRRREAVASFEANGGMTWFPDLEVGGGGGDDDYDDGFTSTDDDDDDDDDDDAPFGFLDGPERRRAAFWAKKRATSAKKERDGVQDAYKTSRVAAARAVTFPSPVEQVERIESRESPKKEEDVDDVPESPTKFDFDMPESPTKFDFDMPESPKKVEPPPDVFAFADVTPTQEIPDEDDVADDARSRGVESRLMKNVTQRKRASPSSYDPNAWADEVRPSREPGILHRRAKKTAKKTQMIQEKRTKTSAKSPGAAAATDKHRQPLMDVLRDNLLDAPAPRLRVRASACTTPPPKSAPARSPPRVAAAAAVASLRTTAASPDESSKVHTLQSITRAFASTVERLDELRESNVIDSDEFEAMKTTAMAWWTRMVESSESE</sequence>
<gene>
    <name evidence="2" type="ORF">MICPUCDRAFT_51731</name>
</gene>
<feature type="compositionally biased region" description="Basic and acidic residues" evidence="1">
    <location>
        <begin position="40"/>
        <end position="72"/>
    </location>
</feature>
<feature type="compositionally biased region" description="Basic and acidic residues" evidence="1">
    <location>
        <begin position="213"/>
        <end position="228"/>
    </location>
</feature>
<feature type="region of interest" description="Disordered" evidence="1">
    <location>
        <begin position="141"/>
        <end position="160"/>
    </location>
</feature>
<reference evidence="2 3" key="1">
    <citation type="journal article" date="2009" name="Science">
        <title>Green evolution and dynamic adaptations revealed by genomes of the marine picoeukaryotes Micromonas.</title>
        <authorList>
            <person name="Worden A.Z."/>
            <person name="Lee J.H."/>
            <person name="Mock T."/>
            <person name="Rouze P."/>
            <person name="Simmons M.P."/>
            <person name="Aerts A.L."/>
            <person name="Allen A.E."/>
            <person name="Cuvelier M.L."/>
            <person name="Derelle E."/>
            <person name="Everett M.V."/>
            <person name="Foulon E."/>
            <person name="Grimwood J."/>
            <person name="Gundlach H."/>
            <person name="Henrissat B."/>
            <person name="Napoli C."/>
            <person name="McDonald S.M."/>
            <person name="Parker M.S."/>
            <person name="Rombauts S."/>
            <person name="Salamov A."/>
            <person name="Von Dassow P."/>
            <person name="Badger J.H."/>
            <person name="Coutinho P.M."/>
            <person name="Demir E."/>
            <person name="Dubchak I."/>
            <person name="Gentemann C."/>
            <person name="Eikrem W."/>
            <person name="Gready J.E."/>
            <person name="John U."/>
            <person name="Lanier W."/>
            <person name="Lindquist E.A."/>
            <person name="Lucas S."/>
            <person name="Mayer K.F."/>
            <person name="Moreau H."/>
            <person name="Not F."/>
            <person name="Otillar R."/>
            <person name="Panaud O."/>
            <person name="Pangilinan J."/>
            <person name="Paulsen I."/>
            <person name="Piegu B."/>
            <person name="Poliakov A."/>
            <person name="Robbens S."/>
            <person name="Schmutz J."/>
            <person name="Toulza E."/>
            <person name="Wyss T."/>
            <person name="Zelensky A."/>
            <person name="Zhou K."/>
            <person name="Armbrust E.V."/>
            <person name="Bhattacharya D."/>
            <person name="Goodenough U.W."/>
            <person name="Van de Peer Y."/>
            <person name="Grigoriev I.V."/>
        </authorList>
    </citation>
    <scope>NUCLEOTIDE SEQUENCE [LARGE SCALE GENOMIC DNA]</scope>
    <source>
        <strain evidence="2 3">CCMP1545</strain>
    </source>
</reference>
<feature type="compositionally biased region" description="Acidic residues" evidence="1">
    <location>
        <begin position="101"/>
        <end position="124"/>
    </location>
</feature>
<dbReference type="KEGG" id="mpp:MICPUCDRAFT_51731"/>
<evidence type="ECO:0000313" key="2">
    <source>
        <dbReference type="EMBL" id="EEH53890.1"/>
    </source>
</evidence>
<feature type="compositionally biased region" description="Basic and acidic residues" evidence="1">
    <location>
        <begin position="252"/>
        <end position="263"/>
    </location>
</feature>
<feature type="region of interest" description="Disordered" evidence="1">
    <location>
        <begin position="1"/>
        <end position="131"/>
    </location>
</feature>
<dbReference type="RefSeq" id="XP_003062178.1">
    <property type="nucleotide sequence ID" value="XM_003062132.1"/>
</dbReference>
<dbReference type="AlphaFoldDB" id="C1N1U0"/>
<feature type="compositionally biased region" description="Basic and acidic residues" evidence="1">
    <location>
        <begin position="178"/>
        <end position="192"/>
    </location>
</feature>
<dbReference type="Proteomes" id="UP000001876">
    <property type="component" value="Unassembled WGS sequence"/>
</dbReference>
<dbReference type="EMBL" id="GG663745">
    <property type="protein sequence ID" value="EEH53890.1"/>
    <property type="molecule type" value="Genomic_DNA"/>
</dbReference>
<keyword evidence="3" id="KW-1185">Reference proteome</keyword>
<proteinExistence type="predicted"/>
<dbReference type="GeneID" id="9687411"/>